<keyword evidence="2" id="KW-1133">Transmembrane helix</keyword>
<dbReference type="Pfam" id="PF24607">
    <property type="entry name" value="CBM_AftD"/>
    <property type="match status" value="1"/>
</dbReference>
<name>A0A3N2CV53_9ACTN</name>
<sequence>MTAGHHDPATRLRWRFRLLTCCLVLVALSFAQRPGRVVSDTKLDLVVAPGRMLARSLHLWDPMGAFGQVQNQAYGYLFPMGPFFSLARLVPLDGWVAQRLWWSLLLCVAFLGTVRLAGALGLGSPTARVVAGFAYALSPRILTTLGPISVEAWPSALAPWVLVPLVVGSQRGSPRRAAALSALAVAAVGGVNAAATFAVVPLAALWLLTREPGPRRRSLMLWWPGLVLLGTAWWLVPLFLLGGYSPPFLDYIETADVTTFPTTLFDTLRGTSHWVAYVDPLWRAGNDLVTTGYVALNSGVLLLLGLVGITARSDPHRRFLLLGALLGLVVVMLGHGGALAGWFAGPERAALDGALAPLRNVHKFDPLLRLPLVLGLAHVLGVLADARPREAWGRWTERATWRAPGTGERVVHLGVLLLAVTAVAGVATPALSGRLAPGDDLDGVPAYWSSASRWLATNAPDTTALLVPGSSFATYQWGDPEDEPLQALGRSRFAVRNAVPLAPAGNIRVLDAIQDQLAAGRPSEALAAYLRRAGVGHLVVRNDLARATDRPSPVLVHQALDGSPGLTRVRAFGPEVGEPARLDRTEAARESGRDRRRLVFDDGWTARYRAVEVYAVAGAREASLSRAAPVVVGGPEDLLGLLGAGLLGDAATRLAVDAPDGPGGQGLLLTDGLRRQEVDFARLDGNRSATLEAGDPGRRGAPARDYALGDARWETHARLLGARSVEASSSRAYADTDGSLRPGTQPFAALDGDVGTAWASGDPGETPAWLEVEPERPLRTDRVTVVLGDTGEREQRFRVLTDAGTSAVQRGSSGDALEVAVPAGTTDVVRMVGTGGGPGERPPEELVVAELRAPGLDVDRTLVLPEVPAGWGAPDGVLLASPTGRDACVSVGTDVRCGPDRERAGEEAVLDRTLQLGRGATYGASVTVRPTEGDALQGLLQQDQLVAATASSVLVEDPRASAVAAVDGRTGTSWLADPDDATPTLSLRWVGRRPVSGVTLRLDAEAAATRPTRVRVTHPGGTQVVDLDATGAARLRPFRSDRVELELLDAPRGSTQLADGSRRALGVGVGEVRLQGMGLLPARLSTVPRDIGCGFGPTLRVGDQVYATSVTASARQLLDRATVPARVCGPELVEVPSGSTRVVLAPAPAFRGEQVVLRSPGLAAATATRGARPVELDDGSPVRREADLTGPGEEQGGVLAVAANRNRGWEATSADRSLRPVVVDGWQQGWQVPAGTGSVRLVFAPDGLYRGALLVGGLLLLGLVAAAARLRGAAALPPVGPRRVPSVVPLGLTLLALGLVAGWWGLLAGALGAGAALVLGRFVRAESIAWAAGVPLGAAAVVYCLRPLGSPDGWAGVLVAPALLVAVALGVVVAAELGGVRRPRSFQRISGRSTSR</sequence>
<gene>
    <name evidence="5" type="ORF">EDD33_2277</name>
</gene>
<evidence type="ECO:0000259" key="4">
    <source>
        <dbReference type="Pfam" id="PF24607"/>
    </source>
</evidence>
<keyword evidence="2" id="KW-0472">Membrane</keyword>
<evidence type="ECO:0000259" key="3">
    <source>
        <dbReference type="Pfam" id="PF11847"/>
    </source>
</evidence>
<feature type="transmembrane region" description="Helical" evidence="2">
    <location>
        <begin position="182"/>
        <end position="208"/>
    </location>
</feature>
<dbReference type="Pfam" id="PF11847">
    <property type="entry name" value="GT-C_AftD"/>
    <property type="match status" value="1"/>
</dbReference>
<accession>A0A3N2CV53</accession>
<feature type="transmembrane region" description="Helical" evidence="2">
    <location>
        <begin position="1290"/>
        <end position="1319"/>
    </location>
</feature>
<feature type="domain" description="Alpha-(1-&gt;3)-arabinofuranosyltransferase N-terminal GT-C" evidence="3">
    <location>
        <begin position="24"/>
        <end position="702"/>
    </location>
</feature>
<protein>
    <submittedName>
        <fullName evidence="5">Arabinofuranan 3-O-arabinosyltransferase</fullName>
    </submittedName>
</protein>
<feature type="transmembrane region" description="Helical" evidence="2">
    <location>
        <begin position="100"/>
        <end position="120"/>
    </location>
</feature>
<feature type="region of interest" description="Disordered" evidence="1">
    <location>
        <begin position="1169"/>
        <end position="1194"/>
    </location>
</feature>
<comment type="caution">
    <text evidence="5">The sequence shown here is derived from an EMBL/GenBank/DDBJ whole genome shotgun (WGS) entry which is preliminary data.</text>
</comment>
<feature type="transmembrane region" description="Helical" evidence="2">
    <location>
        <begin position="288"/>
        <end position="307"/>
    </location>
</feature>
<evidence type="ECO:0000256" key="2">
    <source>
        <dbReference type="SAM" id="Phobius"/>
    </source>
</evidence>
<evidence type="ECO:0000313" key="5">
    <source>
        <dbReference type="EMBL" id="ROR91411.1"/>
    </source>
</evidence>
<feature type="domain" description="Arabinofuranosyltransferase D third carbohydrate binding module" evidence="4">
    <location>
        <begin position="947"/>
        <end position="1077"/>
    </location>
</feature>
<evidence type="ECO:0000313" key="6">
    <source>
        <dbReference type="Proteomes" id="UP000281738"/>
    </source>
</evidence>
<proteinExistence type="predicted"/>
<reference evidence="5 6" key="1">
    <citation type="submission" date="2018-11" db="EMBL/GenBank/DDBJ databases">
        <title>Sequencing the genomes of 1000 actinobacteria strains.</title>
        <authorList>
            <person name="Klenk H.-P."/>
        </authorList>
    </citation>
    <scope>NUCLEOTIDE SEQUENCE [LARGE SCALE GENOMIC DNA]</scope>
    <source>
        <strain evidence="5 6">DSM 12652</strain>
    </source>
</reference>
<feature type="transmembrane region" description="Helical" evidence="2">
    <location>
        <begin position="319"/>
        <end position="344"/>
    </location>
</feature>
<dbReference type="InterPro" id="IPR021798">
    <property type="entry name" value="AftD_N"/>
</dbReference>
<keyword evidence="2" id="KW-0812">Transmembrane</keyword>
<feature type="transmembrane region" description="Helical" evidence="2">
    <location>
        <begin position="220"/>
        <end position="241"/>
    </location>
</feature>
<evidence type="ECO:0000256" key="1">
    <source>
        <dbReference type="SAM" id="MobiDB-lite"/>
    </source>
</evidence>
<keyword evidence="6" id="KW-1185">Reference proteome</keyword>
<feature type="compositionally biased region" description="Basic and acidic residues" evidence="1">
    <location>
        <begin position="1172"/>
        <end position="1187"/>
    </location>
</feature>
<feature type="transmembrane region" description="Helical" evidence="2">
    <location>
        <begin position="364"/>
        <end position="384"/>
    </location>
</feature>
<dbReference type="Proteomes" id="UP000281738">
    <property type="component" value="Unassembled WGS sequence"/>
</dbReference>
<dbReference type="InterPro" id="IPR056997">
    <property type="entry name" value="CBM_AftD"/>
</dbReference>
<organism evidence="5 6">
    <name type="scientific">Nocardioides aurantiacus</name>
    <dbReference type="NCBI Taxonomy" id="86796"/>
    <lineage>
        <taxon>Bacteria</taxon>
        <taxon>Bacillati</taxon>
        <taxon>Actinomycetota</taxon>
        <taxon>Actinomycetes</taxon>
        <taxon>Propionibacteriales</taxon>
        <taxon>Nocardioidaceae</taxon>
        <taxon>Nocardioides</taxon>
    </lineage>
</organism>
<feature type="transmembrane region" description="Helical" evidence="2">
    <location>
        <begin position="1328"/>
        <end position="1348"/>
    </location>
</feature>
<dbReference type="EMBL" id="RKHO01000001">
    <property type="protein sequence ID" value="ROR91411.1"/>
    <property type="molecule type" value="Genomic_DNA"/>
</dbReference>
<dbReference type="OrthoDB" id="5242711at2"/>
<keyword evidence="5" id="KW-0808">Transferase</keyword>
<dbReference type="Gene3D" id="2.60.120.260">
    <property type="entry name" value="Galactose-binding domain-like"/>
    <property type="match status" value="1"/>
</dbReference>
<feature type="transmembrane region" description="Helical" evidence="2">
    <location>
        <begin position="1354"/>
        <end position="1378"/>
    </location>
</feature>
<dbReference type="GO" id="GO:0016740">
    <property type="term" value="F:transferase activity"/>
    <property type="evidence" value="ECO:0007669"/>
    <property type="project" value="UniProtKB-KW"/>
</dbReference>